<dbReference type="GO" id="GO:0000329">
    <property type="term" value="C:fungal-type vacuole membrane"/>
    <property type="evidence" value="ECO:0007669"/>
    <property type="project" value="TreeGrafter"/>
</dbReference>
<feature type="compositionally biased region" description="Basic and acidic residues" evidence="2">
    <location>
        <begin position="474"/>
        <end position="490"/>
    </location>
</feature>
<sequence length="490" mass="54509">MGPLQGIAWLYREFGIQSVWATGRDAWFIILARSFRMFAYGTTVLILALFFAELNFTDTQIGLFMTFTMAGDVVLGTLLTIVADRIGRRKIILGGSILMILSGMIFALFENFWILLFAAVVGVISVSGGDFGPFRAIEESMLSQITTADTRNDVLSWYVTAASLGSCVGTEASGRIIQFLIEKWSTIDAYHCTFWIYSAMGLVNFGFVLCLSDNCEAREYTPVAEEETEEQEHFLGETGEPKVSSDDIRVKEAPKKKSQWAIRALFADISIETRHIMYKLWFLLGIDTLADGMVPYTLTNYYIDRKFHLPKSTLGDITAVSYFLASLSTIFAAPLARRIGLLNTMVFTHVPSSASVLFFPLPSSLWMTVLLLFIRTGLNNMDQAPRSAFIAAAVKPHERTAVLGITSMIRTLTGTCGPTLTGIFAGNDSFWIAFVAAGILRLGYDFGLWAMFVNLKLHQHEENKGDGDAAGVRRKGDEEEVREMKEMNKK</sequence>
<dbReference type="InterPro" id="IPR020846">
    <property type="entry name" value="MFS_dom"/>
</dbReference>
<keyword evidence="3" id="KW-0472">Membrane</keyword>
<feature type="region of interest" description="Disordered" evidence="2">
    <location>
        <begin position="226"/>
        <end position="248"/>
    </location>
</feature>
<keyword evidence="6" id="KW-1185">Reference proteome</keyword>
<comment type="subcellular location">
    <subcellularLocation>
        <location evidence="1">Membrane</location>
        <topology evidence="1">Multi-pass membrane protein</topology>
    </subcellularLocation>
</comment>
<evidence type="ECO:0000256" key="3">
    <source>
        <dbReference type="SAM" id="Phobius"/>
    </source>
</evidence>
<gene>
    <name evidence="5" type="ORF">BT63DRAFT_100501</name>
</gene>
<evidence type="ECO:0000256" key="1">
    <source>
        <dbReference type="ARBA" id="ARBA00004141"/>
    </source>
</evidence>
<accession>A0A6A6TVH4</accession>
<evidence type="ECO:0000313" key="5">
    <source>
        <dbReference type="EMBL" id="KAF2664079.1"/>
    </source>
</evidence>
<feature type="transmembrane region" description="Helical" evidence="3">
    <location>
        <begin position="319"/>
        <end position="336"/>
    </location>
</feature>
<dbReference type="InterPro" id="IPR036259">
    <property type="entry name" value="MFS_trans_sf"/>
</dbReference>
<name>A0A6A6TVH4_9PEZI</name>
<dbReference type="EMBL" id="MU004243">
    <property type="protein sequence ID" value="KAF2664079.1"/>
    <property type="molecule type" value="Genomic_DNA"/>
</dbReference>
<proteinExistence type="predicted"/>
<evidence type="ECO:0000259" key="4">
    <source>
        <dbReference type="PROSITE" id="PS50850"/>
    </source>
</evidence>
<dbReference type="PANTHER" id="PTHR23520">
    <property type="entry name" value="TRANSPORTER, PUTATIVE (AFU_ORTHOLOGUE AFUA_3G04000)-RELATED"/>
    <property type="match status" value="1"/>
</dbReference>
<dbReference type="Proteomes" id="UP000799302">
    <property type="component" value="Unassembled WGS sequence"/>
</dbReference>
<dbReference type="InterPro" id="IPR011701">
    <property type="entry name" value="MFS"/>
</dbReference>
<dbReference type="GO" id="GO:0022857">
    <property type="term" value="F:transmembrane transporter activity"/>
    <property type="evidence" value="ECO:0007669"/>
    <property type="project" value="InterPro"/>
</dbReference>
<dbReference type="OrthoDB" id="10027823at2759"/>
<feature type="transmembrane region" description="Helical" evidence="3">
    <location>
        <begin position="37"/>
        <end position="56"/>
    </location>
</feature>
<dbReference type="PROSITE" id="PS50850">
    <property type="entry name" value="MFS"/>
    <property type="match status" value="1"/>
</dbReference>
<feature type="compositionally biased region" description="Basic and acidic residues" evidence="2">
    <location>
        <begin position="231"/>
        <end position="248"/>
    </location>
</feature>
<dbReference type="Gene3D" id="1.20.1250.20">
    <property type="entry name" value="MFS general substrate transporter like domains"/>
    <property type="match status" value="1"/>
</dbReference>
<reference evidence="5" key="1">
    <citation type="journal article" date="2020" name="Stud. Mycol.">
        <title>101 Dothideomycetes genomes: a test case for predicting lifestyles and emergence of pathogens.</title>
        <authorList>
            <person name="Haridas S."/>
            <person name="Albert R."/>
            <person name="Binder M."/>
            <person name="Bloem J."/>
            <person name="Labutti K."/>
            <person name="Salamov A."/>
            <person name="Andreopoulos B."/>
            <person name="Baker S."/>
            <person name="Barry K."/>
            <person name="Bills G."/>
            <person name="Bluhm B."/>
            <person name="Cannon C."/>
            <person name="Castanera R."/>
            <person name="Culley D."/>
            <person name="Daum C."/>
            <person name="Ezra D."/>
            <person name="Gonzalez J."/>
            <person name="Henrissat B."/>
            <person name="Kuo A."/>
            <person name="Liang C."/>
            <person name="Lipzen A."/>
            <person name="Lutzoni F."/>
            <person name="Magnuson J."/>
            <person name="Mondo S."/>
            <person name="Nolan M."/>
            <person name="Ohm R."/>
            <person name="Pangilinan J."/>
            <person name="Park H.-J."/>
            <person name="Ramirez L."/>
            <person name="Alfaro M."/>
            <person name="Sun H."/>
            <person name="Tritt A."/>
            <person name="Yoshinaga Y."/>
            <person name="Zwiers L.-H."/>
            <person name="Turgeon B."/>
            <person name="Goodwin S."/>
            <person name="Spatafora J."/>
            <person name="Crous P."/>
            <person name="Grigoriev I."/>
        </authorList>
    </citation>
    <scope>NUCLEOTIDE SEQUENCE</scope>
    <source>
        <strain evidence="5">CBS 115976</strain>
    </source>
</reference>
<keyword evidence="3" id="KW-0812">Transmembrane</keyword>
<feature type="transmembrane region" description="Helical" evidence="3">
    <location>
        <begin position="91"/>
        <end position="109"/>
    </location>
</feature>
<feature type="transmembrane region" description="Helical" evidence="3">
    <location>
        <begin position="430"/>
        <end position="455"/>
    </location>
</feature>
<feature type="transmembrane region" description="Helical" evidence="3">
    <location>
        <begin position="62"/>
        <end position="82"/>
    </location>
</feature>
<dbReference type="SUPFAM" id="SSF103473">
    <property type="entry name" value="MFS general substrate transporter"/>
    <property type="match status" value="1"/>
</dbReference>
<dbReference type="Pfam" id="PF07690">
    <property type="entry name" value="MFS_1"/>
    <property type="match status" value="2"/>
</dbReference>
<feature type="transmembrane region" description="Helical" evidence="3">
    <location>
        <begin position="356"/>
        <end position="374"/>
    </location>
</feature>
<feature type="transmembrane region" description="Helical" evidence="3">
    <location>
        <begin position="115"/>
        <end position="134"/>
    </location>
</feature>
<evidence type="ECO:0000256" key="2">
    <source>
        <dbReference type="SAM" id="MobiDB-lite"/>
    </source>
</evidence>
<feature type="domain" description="Major facilitator superfamily (MFS) profile" evidence="4">
    <location>
        <begin position="25"/>
        <end position="455"/>
    </location>
</feature>
<keyword evidence="3" id="KW-1133">Transmembrane helix</keyword>
<feature type="region of interest" description="Disordered" evidence="2">
    <location>
        <begin position="462"/>
        <end position="490"/>
    </location>
</feature>
<evidence type="ECO:0000313" key="6">
    <source>
        <dbReference type="Proteomes" id="UP000799302"/>
    </source>
</evidence>
<feature type="transmembrane region" description="Helical" evidence="3">
    <location>
        <begin position="280"/>
        <end position="299"/>
    </location>
</feature>
<organism evidence="5 6">
    <name type="scientific">Microthyrium microscopicum</name>
    <dbReference type="NCBI Taxonomy" id="703497"/>
    <lineage>
        <taxon>Eukaryota</taxon>
        <taxon>Fungi</taxon>
        <taxon>Dikarya</taxon>
        <taxon>Ascomycota</taxon>
        <taxon>Pezizomycotina</taxon>
        <taxon>Dothideomycetes</taxon>
        <taxon>Dothideomycetes incertae sedis</taxon>
        <taxon>Microthyriales</taxon>
        <taxon>Microthyriaceae</taxon>
        <taxon>Microthyrium</taxon>
    </lineage>
</organism>
<dbReference type="AlphaFoldDB" id="A0A6A6TVH4"/>
<dbReference type="PANTHER" id="PTHR23520:SF5">
    <property type="entry name" value="TRANSPORTER, PUTATIVE (AFU_ORTHOLOGUE AFUA_3G04000)-RELATED"/>
    <property type="match status" value="1"/>
</dbReference>
<protein>
    <submittedName>
        <fullName evidence="5">MFS general substrate transporter</fullName>
    </submittedName>
</protein>